<feature type="compositionally biased region" description="Low complexity" evidence="2">
    <location>
        <begin position="592"/>
        <end position="617"/>
    </location>
</feature>
<dbReference type="Pfam" id="PF13432">
    <property type="entry name" value="TPR_16"/>
    <property type="match status" value="1"/>
</dbReference>
<evidence type="ECO:0000313" key="5">
    <source>
        <dbReference type="Proteomes" id="UP000613160"/>
    </source>
</evidence>
<dbReference type="PANTHER" id="PTHR12558:SF13">
    <property type="entry name" value="CELL DIVISION CYCLE PROTEIN 27 HOMOLOG"/>
    <property type="match status" value="1"/>
</dbReference>
<organism evidence="4 5">
    <name type="scientific">Aureimonas glaciei</name>
    <dbReference type="NCBI Taxonomy" id="1776957"/>
    <lineage>
        <taxon>Bacteria</taxon>
        <taxon>Pseudomonadati</taxon>
        <taxon>Pseudomonadota</taxon>
        <taxon>Alphaproteobacteria</taxon>
        <taxon>Hyphomicrobiales</taxon>
        <taxon>Aurantimonadaceae</taxon>
        <taxon>Aureimonas</taxon>
    </lineage>
</organism>
<evidence type="ECO:0008006" key="6">
    <source>
        <dbReference type="Google" id="ProtNLM"/>
    </source>
</evidence>
<feature type="region of interest" description="Disordered" evidence="2">
    <location>
        <begin position="571"/>
        <end position="617"/>
    </location>
</feature>
<feature type="chain" id="PRO_5037321649" description="Tetratricopeptide repeat protein" evidence="3">
    <location>
        <begin position="28"/>
        <end position="617"/>
    </location>
</feature>
<evidence type="ECO:0000256" key="1">
    <source>
        <dbReference type="PROSITE-ProRule" id="PRU00339"/>
    </source>
</evidence>
<name>A0A917D6P7_9HYPH</name>
<dbReference type="RefSeq" id="WP_244639827.1">
    <property type="nucleotide sequence ID" value="NZ_BMJJ01000002.1"/>
</dbReference>
<dbReference type="Pfam" id="PF13424">
    <property type="entry name" value="TPR_12"/>
    <property type="match status" value="1"/>
</dbReference>
<feature type="compositionally biased region" description="Basic and acidic residues" evidence="2">
    <location>
        <begin position="571"/>
        <end position="588"/>
    </location>
</feature>
<dbReference type="SMART" id="SM00028">
    <property type="entry name" value="TPR"/>
    <property type="match status" value="6"/>
</dbReference>
<dbReference type="AlphaFoldDB" id="A0A917D6P7"/>
<keyword evidence="5" id="KW-1185">Reference proteome</keyword>
<evidence type="ECO:0000256" key="3">
    <source>
        <dbReference type="SAM" id="SignalP"/>
    </source>
</evidence>
<dbReference type="Gene3D" id="1.25.40.10">
    <property type="entry name" value="Tetratricopeptide repeat domain"/>
    <property type="match status" value="4"/>
</dbReference>
<accession>A0A917D6P7</accession>
<keyword evidence="1" id="KW-0802">TPR repeat</keyword>
<reference evidence="4" key="1">
    <citation type="journal article" date="2014" name="Int. J. Syst. Evol. Microbiol.">
        <title>Complete genome sequence of Corynebacterium casei LMG S-19264T (=DSM 44701T), isolated from a smear-ripened cheese.</title>
        <authorList>
            <consortium name="US DOE Joint Genome Institute (JGI-PGF)"/>
            <person name="Walter F."/>
            <person name="Albersmeier A."/>
            <person name="Kalinowski J."/>
            <person name="Ruckert C."/>
        </authorList>
    </citation>
    <scope>NUCLEOTIDE SEQUENCE</scope>
    <source>
        <strain evidence="4">CGMCC 1.15493</strain>
    </source>
</reference>
<gene>
    <name evidence="4" type="ORF">GCM10011335_08390</name>
</gene>
<feature type="repeat" description="TPR" evidence="1">
    <location>
        <begin position="423"/>
        <end position="456"/>
    </location>
</feature>
<comment type="caution">
    <text evidence="4">The sequence shown here is derived from an EMBL/GenBank/DDBJ whole genome shotgun (WGS) entry which is preliminary data.</text>
</comment>
<keyword evidence="3" id="KW-0732">Signal</keyword>
<evidence type="ECO:0000256" key="2">
    <source>
        <dbReference type="SAM" id="MobiDB-lite"/>
    </source>
</evidence>
<proteinExistence type="predicted"/>
<dbReference type="PANTHER" id="PTHR12558">
    <property type="entry name" value="CELL DIVISION CYCLE 16,23,27"/>
    <property type="match status" value="1"/>
</dbReference>
<dbReference type="InterPro" id="IPR011990">
    <property type="entry name" value="TPR-like_helical_dom_sf"/>
</dbReference>
<dbReference type="InterPro" id="IPR019734">
    <property type="entry name" value="TPR_rpt"/>
</dbReference>
<dbReference type="SUPFAM" id="SSF48452">
    <property type="entry name" value="TPR-like"/>
    <property type="match status" value="2"/>
</dbReference>
<dbReference type="EMBL" id="BMJJ01000002">
    <property type="protein sequence ID" value="GGD07819.1"/>
    <property type="molecule type" value="Genomic_DNA"/>
</dbReference>
<reference evidence="4" key="2">
    <citation type="submission" date="2020-09" db="EMBL/GenBank/DDBJ databases">
        <authorList>
            <person name="Sun Q."/>
            <person name="Zhou Y."/>
        </authorList>
    </citation>
    <scope>NUCLEOTIDE SEQUENCE</scope>
    <source>
        <strain evidence="4">CGMCC 1.15493</strain>
    </source>
</reference>
<feature type="signal peptide" evidence="3">
    <location>
        <begin position="1"/>
        <end position="27"/>
    </location>
</feature>
<feature type="repeat" description="TPR" evidence="1">
    <location>
        <begin position="492"/>
        <end position="525"/>
    </location>
</feature>
<dbReference type="PROSITE" id="PS50005">
    <property type="entry name" value="TPR"/>
    <property type="match status" value="2"/>
</dbReference>
<evidence type="ECO:0000313" key="4">
    <source>
        <dbReference type="EMBL" id="GGD07819.1"/>
    </source>
</evidence>
<sequence>MQTQRIFPIAFLLALSGAAMMPSAGLAAGTEAAAPQPLPPLIQSLSGAYLAAKSAQLDGDLKASTSYFGQALDIDPTSEMLQQEAMFAYLAAGQFEDGVDLAAKLRESPDAGKVARIALGVDMLRKGQYAPAIAEFDILDPSDLDGLLLAHLSAWADAGDKRVDDALSRIRELDGAEWYPIFNNLQAGLIASLAGRNDVARGFFGNILADKANAQTSPDAYLAAAEALARLESQAGDKDAALAALDTGLELAANYDPLTFLKAKLEKGETLSPAIADVREGAAETLYILGQAINRGDGQQVAMLYFQLARALAPKDPSLLTALAGIAERSKRFDDAIAYYRDIPADSALRRTADLQTGLDLWYSEKKDAAKQHLRRAVADYPDNLQSYLALADVLSADKDYAEAAKALDKAVEIAVPTKQETWNLYYQRGIAHERLKQWDKAEPDFNKALELSPNQPQVLNYLGYSWVDMNRNLEKGLGMIKTAVDLRPNDGYIIDSLGWAYFRLARYDDAVEQLERAVLINPVDPTINDHLGDAYWRVGRTREAEFQWSRALVGIPKPEAAEVEKIEAKLKNGLPEDDRKAEMKNGEPTKAGVAAADPAGDGAPTAAPTAPAVTPN</sequence>
<dbReference type="Proteomes" id="UP000613160">
    <property type="component" value="Unassembled WGS sequence"/>
</dbReference>
<protein>
    <recommendedName>
        <fullName evidence="6">Tetratricopeptide repeat protein</fullName>
    </recommendedName>
</protein>